<evidence type="ECO:0000256" key="1">
    <source>
        <dbReference type="ARBA" id="ARBA00011051"/>
    </source>
</evidence>
<evidence type="ECO:0000259" key="4">
    <source>
        <dbReference type="PROSITE" id="PS51819"/>
    </source>
</evidence>
<dbReference type="GO" id="GO:0046677">
    <property type="term" value="P:response to antibiotic"/>
    <property type="evidence" value="ECO:0007669"/>
    <property type="project" value="UniProtKB-KW"/>
</dbReference>
<gene>
    <name evidence="5" type="ORF">ABS361_14490</name>
</gene>
<evidence type="ECO:0000313" key="5">
    <source>
        <dbReference type="EMBL" id="XBY43298.1"/>
    </source>
</evidence>
<dbReference type="InterPro" id="IPR037523">
    <property type="entry name" value="VOC_core"/>
</dbReference>
<dbReference type="Pfam" id="PF00903">
    <property type="entry name" value="Glyoxalase"/>
    <property type="match status" value="1"/>
</dbReference>
<dbReference type="RefSeq" id="WP_407048397.1">
    <property type="nucleotide sequence ID" value="NZ_CP158568.1"/>
</dbReference>
<dbReference type="PROSITE" id="PS51819">
    <property type="entry name" value="VOC"/>
    <property type="match status" value="1"/>
</dbReference>
<proteinExistence type="inferred from homology"/>
<name>A0AAU7X883_9HYPH</name>
<dbReference type="InterPro" id="IPR004360">
    <property type="entry name" value="Glyas_Fos-R_dOase_dom"/>
</dbReference>
<dbReference type="SUPFAM" id="SSF54593">
    <property type="entry name" value="Glyoxalase/Bleomycin resistance protein/Dihydroxybiphenyl dioxygenase"/>
    <property type="match status" value="1"/>
</dbReference>
<keyword evidence="3" id="KW-0046">Antibiotic resistance</keyword>
<dbReference type="CDD" id="cd08349">
    <property type="entry name" value="BLMA_like"/>
    <property type="match status" value="1"/>
</dbReference>
<dbReference type="Gene3D" id="3.10.180.10">
    <property type="entry name" value="2,3-Dihydroxybiphenyl 1,2-Dioxygenase, domain 1"/>
    <property type="match status" value="1"/>
</dbReference>
<accession>A0AAU7X883</accession>
<dbReference type="EMBL" id="CP158568">
    <property type="protein sequence ID" value="XBY43298.1"/>
    <property type="molecule type" value="Genomic_DNA"/>
</dbReference>
<feature type="domain" description="VOC" evidence="4">
    <location>
        <begin position="8"/>
        <end position="138"/>
    </location>
</feature>
<sequence length="146" mass="17244">MKQPEQREPRMVPELEVTDLDRSLAFYVDVVGFRVRYDRPEDRFAYLAIDDLHLMLEQISFGERQFHTAPREYPFGRGMNLQMEIDDVDPVYERVLACGAPIVIPIEERWYRRDAVELGNRQFVVADPDGYRLRFFTDLGERSVTP</sequence>
<evidence type="ECO:0000256" key="3">
    <source>
        <dbReference type="ARBA" id="ARBA00023251"/>
    </source>
</evidence>
<dbReference type="KEGG" id="mflg:ABS361_14490"/>
<protein>
    <recommendedName>
        <fullName evidence="2">Bleomycin resistance protein</fullName>
    </recommendedName>
</protein>
<evidence type="ECO:0000256" key="2">
    <source>
        <dbReference type="ARBA" id="ARBA00021572"/>
    </source>
</evidence>
<reference evidence="5" key="1">
    <citation type="submission" date="2024-06" db="EMBL/GenBank/DDBJ databases">
        <title>Methylostella associata gen. nov., sp. nov., a novel Ancalomicrobiaceae-affiliated facultatively methylotrophic bacteria that feed on methanotrophs of the genus Methylococcus.</title>
        <authorList>
            <person name="Saltykova V."/>
            <person name="Danilova O.V."/>
            <person name="Oshkin I.Y."/>
            <person name="Belova S.E."/>
            <person name="Pimenov N.V."/>
            <person name="Dedysh S.N."/>
        </authorList>
    </citation>
    <scope>NUCLEOTIDE SEQUENCE</scope>
    <source>
        <strain evidence="5">S20</strain>
    </source>
</reference>
<comment type="similarity">
    <text evidence="1">Belongs to the bleomycin resistance protein family.</text>
</comment>
<dbReference type="AlphaFoldDB" id="A0AAU7X883"/>
<dbReference type="InterPro" id="IPR029068">
    <property type="entry name" value="Glyas_Bleomycin-R_OHBP_Dase"/>
</dbReference>
<dbReference type="InterPro" id="IPR000335">
    <property type="entry name" value="Bleomycin-R"/>
</dbReference>
<organism evidence="5">
    <name type="scientific">Methyloraptor flagellatus</name>
    <dbReference type="NCBI Taxonomy" id="3162530"/>
    <lineage>
        <taxon>Bacteria</taxon>
        <taxon>Pseudomonadati</taxon>
        <taxon>Pseudomonadota</taxon>
        <taxon>Alphaproteobacteria</taxon>
        <taxon>Hyphomicrobiales</taxon>
        <taxon>Ancalomicrobiaceae</taxon>
        <taxon>Methyloraptor</taxon>
    </lineage>
</organism>